<dbReference type="Pfam" id="PF25436">
    <property type="entry name" value="BSD2_CRD"/>
    <property type="match status" value="1"/>
</dbReference>
<dbReference type="GO" id="GO:0101031">
    <property type="term" value="C:protein folding chaperone complex"/>
    <property type="evidence" value="ECO:0007669"/>
    <property type="project" value="TreeGrafter"/>
</dbReference>
<dbReference type="InterPro" id="IPR036410">
    <property type="entry name" value="HSP_DnaJ_Cys-rich_dom_sf"/>
</dbReference>
<dbReference type="Proteomes" id="UP000323506">
    <property type="component" value="Chromosome A06"/>
</dbReference>
<dbReference type="PANTHER" id="PTHR15852:SF51">
    <property type="entry name" value="PROTEIN BUNDLE SHEATH DEFECTIVE 2, CHLOROPLASTIC"/>
    <property type="match status" value="1"/>
</dbReference>
<protein>
    <recommendedName>
        <fullName evidence="1">BSD2 cysteine rich domain-containing protein</fullName>
    </recommendedName>
</protein>
<dbReference type="PANTHER" id="PTHR15852">
    <property type="entry name" value="PLASTID TRANSCRIPTIONALLY ACTIVE PROTEIN"/>
    <property type="match status" value="1"/>
</dbReference>
<evidence type="ECO:0000313" key="2">
    <source>
        <dbReference type="EMBL" id="TYH13893.1"/>
    </source>
</evidence>
<dbReference type="SUPFAM" id="SSF57938">
    <property type="entry name" value="DnaJ/Hsp40 cysteine-rich domain"/>
    <property type="match status" value="1"/>
</dbReference>
<name>A0A5D2G7S4_GOSDA</name>
<dbReference type="Gene3D" id="2.10.230.10">
    <property type="entry name" value="Heat shock protein DnaJ, cysteine-rich domain"/>
    <property type="match status" value="1"/>
</dbReference>
<dbReference type="AlphaFoldDB" id="A0A5D2G7S4"/>
<reference evidence="2 3" key="1">
    <citation type="submission" date="2019-06" db="EMBL/GenBank/DDBJ databases">
        <title>WGS assembly of Gossypium darwinii.</title>
        <authorList>
            <person name="Chen Z.J."/>
            <person name="Sreedasyam A."/>
            <person name="Ando A."/>
            <person name="Song Q."/>
            <person name="De L."/>
            <person name="Hulse-Kemp A."/>
            <person name="Ding M."/>
            <person name="Ye W."/>
            <person name="Kirkbride R."/>
            <person name="Jenkins J."/>
            <person name="Plott C."/>
            <person name="Lovell J."/>
            <person name="Lin Y.-M."/>
            <person name="Vaughn R."/>
            <person name="Liu B."/>
            <person name="Li W."/>
            <person name="Simpson S."/>
            <person name="Scheffler B."/>
            <person name="Saski C."/>
            <person name="Grover C."/>
            <person name="Hu G."/>
            <person name="Conover J."/>
            <person name="Carlson J."/>
            <person name="Shu S."/>
            <person name="Boston L."/>
            <person name="Williams M."/>
            <person name="Peterson D."/>
            <person name="Mcgee K."/>
            <person name="Jones D."/>
            <person name="Wendel J."/>
            <person name="Stelly D."/>
            <person name="Grimwood J."/>
            <person name="Schmutz J."/>
        </authorList>
    </citation>
    <scope>NUCLEOTIDE SEQUENCE [LARGE SCALE GENOMIC DNA]</scope>
    <source>
        <strain evidence="2">1808015.09</strain>
    </source>
</reference>
<dbReference type="EMBL" id="CM017693">
    <property type="protein sequence ID" value="TYH13893.1"/>
    <property type="molecule type" value="Genomic_DNA"/>
</dbReference>
<evidence type="ECO:0000259" key="1">
    <source>
        <dbReference type="Pfam" id="PF25436"/>
    </source>
</evidence>
<organism evidence="2 3">
    <name type="scientific">Gossypium darwinii</name>
    <name type="common">Darwin's cotton</name>
    <name type="synonym">Gossypium barbadense var. darwinii</name>
    <dbReference type="NCBI Taxonomy" id="34276"/>
    <lineage>
        <taxon>Eukaryota</taxon>
        <taxon>Viridiplantae</taxon>
        <taxon>Streptophyta</taxon>
        <taxon>Embryophyta</taxon>
        <taxon>Tracheophyta</taxon>
        <taxon>Spermatophyta</taxon>
        <taxon>Magnoliopsida</taxon>
        <taxon>eudicotyledons</taxon>
        <taxon>Gunneridae</taxon>
        <taxon>Pentapetalae</taxon>
        <taxon>rosids</taxon>
        <taxon>malvids</taxon>
        <taxon>Malvales</taxon>
        <taxon>Malvaceae</taxon>
        <taxon>Malvoideae</taxon>
        <taxon>Gossypium</taxon>
    </lineage>
</organism>
<feature type="non-terminal residue" evidence="2">
    <location>
        <position position="1"/>
    </location>
</feature>
<evidence type="ECO:0000313" key="3">
    <source>
        <dbReference type="Proteomes" id="UP000323506"/>
    </source>
</evidence>
<keyword evidence="3" id="KW-1185">Reference proteome</keyword>
<accession>A0A5D2G7S4</accession>
<sequence>DSPFPKSIPKPPLSLETIRTFKFSYLSSMATEKNQSTKPTSIVCADCEGNGAKQCSQCKGTGVNSVDHFNGQFKASELCWLCKGKREILCGNCNGAGFTGGFRSTLDD</sequence>
<feature type="domain" description="BSD2 cysteine rich" evidence="1">
    <location>
        <begin position="41"/>
        <end position="108"/>
    </location>
</feature>
<proteinExistence type="predicted"/>
<gene>
    <name evidence="2" type="ORF">ES288_A06G176000v1</name>
</gene>
<dbReference type="InterPro" id="IPR057453">
    <property type="entry name" value="BSD2_CRD"/>
</dbReference>
<dbReference type="GO" id="GO:0044183">
    <property type="term" value="F:protein folding chaperone"/>
    <property type="evidence" value="ECO:0007669"/>
    <property type="project" value="TreeGrafter"/>
</dbReference>
<dbReference type="GO" id="GO:0009570">
    <property type="term" value="C:chloroplast stroma"/>
    <property type="evidence" value="ECO:0007669"/>
    <property type="project" value="TreeGrafter"/>
</dbReference>